<protein>
    <submittedName>
        <fullName evidence="1">Uncharacterized protein</fullName>
    </submittedName>
</protein>
<name>A0A4Z1JU19_9HELO</name>
<reference evidence="1 2" key="1">
    <citation type="submission" date="2017-12" db="EMBL/GenBank/DDBJ databases">
        <title>Comparative genomics of Botrytis spp.</title>
        <authorList>
            <person name="Valero-Jimenez C.A."/>
            <person name="Tapia P."/>
            <person name="Veloso J."/>
            <person name="Silva-Moreno E."/>
            <person name="Staats M."/>
            <person name="Valdes J.H."/>
            <person name="Van Kan J.A.L."/>
        </authorList>
    </citation>
    <scope>NUCLEOTIDE SEQUENCE [LARGE SCALE GENOMIC DNA]</scope>
    <source>
        <strain evidence="1 2">Be9601</strain>
    </source>
</reference>
<sequence>MSNQKAEKAVKQPLSNNDISRFLRKPDYQRSKEEAVIHAKAKNGGLPKDESLESNFEHNSVPVRLERTAKTIAKIPAITRESNPATKRFWVLITDMGTAILFRPGAYAITSSCPLPLQRLLALEAH</sequence>
<dbReference type="Proteomes" id="UP000297229">
    <property type="component" value="Unassembled WGS sequence"/>
</dbReference>
<keyword evidence="2" id="KW-1185">Reference proteome</keyword>
<organism evidence="1 2">
    <name type="scientific">Botrytis elliptica</name>
    <dbReference type="NCBI Taxonomy" id="278938"/>
    <lineage>
        <taxon>Eukaryota</taxon>
        <taxon>Fungi</taxon>
        <taxon>Dikarya</taxon>
        <taxon>Ascomycota</taxon>
        <taxon>Pezizomycotina</taxon>
        <taxon>Leotiomycetes</taxon>
        <taxon>Helotiales</taxon>
        <taxon>Sclerotiniaceae</taxon>
        <taxon>Botrytis</taxon>
    </lineage>
</organism>
<gene>
    <name evidence="1" type="ORF">BELL_0112g00190</name>
</gene>
<accession>A0A4Z1JU19</accession>
<dbReference type="EMBL" id="PQXM01000111">
    <property type="protein sequence ID" value="TGO77351.1"/>
    <property type="molecule type" value="Genomic_DNA"/>
</dbReference>
<proteinExistence type="predicted"/>
<evidence type="ECO:0000313" key="2">
    <source>
        <dbReference type="Proteomes" id="UP000297229"/>
    </source>
</evidence>
<evidence type="ECO:0000313" key="1">
    <source>
        <dbReference type="EMBL" id="TGO77351.1"/>
    </source>
</evidence>
<dbReference type="AlphaFoldDB" id="A0A4Z1JU19"/>
<comment type="caution">
    <text evidence="1">The sequence shown here is derived from an EMBL/GenBank/DDBJ whole genome shotgun (WGS) entry which is preliminary data.</text>
</comment>